<evidence type="ECO:0000313" key="9">
    <source>
        <dbReference type="EMBL" id="MBK0402018.1"/>
    </source>
</evidence>
<dbReference type="Pfam" id="PF01544">
    <property type="entry name" value="CorA"/>
    <property type="match status" value="1"/>
</dbReference>
<comment type="similarity">
    <text evidence="2 8">Belongs to the CorA metal ion transporter (MIT) (TC 1.A.35) family.</text>
</comment>
<keyword evidence="5 8" id="KW-0812">Transmembrane</keyword>
<evidence type="ECO:0000256" key="4">
    <source>
        <dbReference type="ARBA" id="ARBA00022475"/>
    </source>
</evidence>
<keyword evidence="4 8" id="KW-1003">Cell membrane</keyword>
<organism evidence="9 10">
    <name type="scientific">Adhaeribacter terrigena</name>
    <dbReference type="NCBI Taxonomy" id="2793070"/>
    <lineage>
        <taxon>Bacteria</taxon>
        <taxon>Pseudomonadati</taxon>
        <taxon>Bacteroidota</taxon>
        <taxon>Cytophagia</taxon>
        <taxon>Cytophagales</taxon>
        <taxon>Hymenobacteraceae</taxon>
        <taxon>Adhaeribacter</taxon>
    </lineage>
</organism>
<feature type="transmembrane region" description="Helical" evidence="8">
    <location>
        <begin position="342"/>
        <end position="363"/>
    </location>
</feature>
<keyword evidence="10" id="KW-1185">Reference proteome</keyword>
<keyword evidence="8" id="KW-0460">Magnesium</keyword>
<comment type="function">
    <text evidence="8">Mediates influx of magnesium ions.</text>
</comment>
<dbReference type="NCBIfam" id="TIGR00383">
    <property type="entry name" value="corA"/>
    <property type="match status" value="1"/>
</dbReference>
<comment type="subcellular location">
    <subcellularLocation>
        <location evidence="1">Cell membrane</location>
        <topology evidence="1">Multi-pass membrane protein</topology>
    </subcellularLocation>
    <subcellularLocation>
        <location evidence="8">Membrane</location>
        <topology evidence="8">Multi-pass membrane protein</topology>
    </subcellularLocation>
</comment>
<keyword evidence="8" id="KW-0406">Ion transport</keyword>
<dbReference type="EMBL" id="JAEHFX010000001">
    <property type="protein sequence ID" value="MBK0402018.1"/>
    <property type="molecule type" value="Genomic_DNA"/>
</dbReference>
<accession>A0ABS1C096</accession>
<dbReference type="PANTHER" id="PTHR46494">
    <property type="entry name" value="CORA FAMILY METAL ION TRANSPORTER (EUROFUNG)"/>
    <property type="match status" value="1"/>
</dbReference>
<gene>
    <name evidence="8 9" type="primary">corA</name>
    <name evidence="9" type="ORF">I5M27_03415</name>
</gene>
<dbReference type="SUPFAM" id="SSF144083">
    <property type="entry name" value="Magnesium transport protein CorA, transmembrane region"/>
    <property type="match status" value="1"/>
</dbReference>
<dbReference type="RefSeq" id="WP_200504613.1">
    <property type="nucleotide sequence ID" value="NZ_JAEHFX010000001.1"/>
</dbReference>
<dbReference type="Gene3D" id="1.20.58.340">
    <property type="entry name" value="Magnesium transport protein CorA, transmembrane region"/>
    <property type="match status" value="2"/>
</dbReference>
<keyword evidence="7 8" id="KW-0472">Membrane</keyword>
<dbReference type="Proteomes" id="UP000644147">
    <property type="component" value="Unassembled WGS sequence"/>
</dbReference>
<evidence type="ECO:0000256" key="7">
    <source>
        <dbReference type="ARBA" id="ARBA00023136"/>
    </source>
</evidence>
<feature type="transmembrane region" description="Helical" evidence="8">
    <location>
        <begin position="299"/>
        <end position="322"/>
    </location>
</feature>
<protein>
    <recommendedName>
        <fullName evidence="8">Magnesium transport protein CorA</fullName>
    </recommendedName>
</protein>
<evidence type="ECO:0000313" key="10">
    <source>
        <dbReference type="Proteomes" id="UP000644147"/>
    </source>
</evidence>
<evidence type="ECO:0000256" key="3">
    <source>
        <dbReference type="ARBA" id="ARBA00022448"/>
    </source>
</evidence>
<comment type="caution">
    <text evidence="9">The sequence shown here is derived from an EMBL/GenBank/DDBJ whole genome shotgun (WGS) entry which is preliminary data.</text>
</comment>
<sequence>MVKPRILQQNKISTKVGQKPGFLFRPENAFDTRLFLISFDEFELVEKEYESYDELFAYMQQRPHQRHWLDVRGYGNLEILENIARDFNIHPLQLEDVISDYQRPKVEEESGSLFMISRMVTFTPKKLIDDDQLSIFTGPNYVLTFQSDYEDCLNPLRLRIRGGKGIIRKRPVVYMAYAIMDVVLDHYFPVLAEMSDYLDELEDCLFKQPKKEILSRILSVKREIVKLRRIIWPERDKISELLRSSPEVIPDDLKIYFRDTYDHSVQIIDLVENYKEMSGSLVELYLSNINNRMNEIMKVLTIISSIFIPLSFIVGIYGMNFSRENPDGSINYLNMPELYQPYGYITLLFLMGALILGQIYFFYRKGWFK</sequence>
<evidence type="ECO:0000256" key="5">
    <source>
        <dbReference type="ARBA" id="ARBA00022692"/>
    </source>
</evidence>
<keyword evidence="3 8" id="KW-0813">Transport</keyword>
<evidence type="ECO:0000256" key="1">
    <source>
        <dbReference type="ARBA" id="ARBA00004651"/>
    </source>
</evidence>
<dbReference type="InterPro" id="IPR002523">
    <property type="entry name" value="MgTranspt_CorA/ZnTranspt_ZntB"/>
</dbReference>
<dbReference type="Gene3D" id="3.30.460.20">
    <property type="entry name" value="CorA soluble domain-like"/>
    <property type="match status" value="1"/>
</dbReference>
<evidence type="ECO:0000256" key="2">
    <source>
        <dbReference type="ARBA" id="ARBA00009765"/>
    </source>
</evidence>
<reference evidence="9 10" key="1">
    <citation type="submission" date="2020-12" db="EMBL/GenBank/DDBJ databases">
        <title>Bacterial novel species Adhaeribacter sp. BT258 isolated from soil.</title>
        <authorList>
            <person name="Jung H.-Y."/>
        </authorList>
    </citation>
    <scope>NUCLEOTIDE SEQUENCE [LARGE SCALE GENOMIC DNA]</scope>
    <source>
        <strain evidence="9 10">BT258</strain>
    </source>
</reference>
<proteinExistence type="inferred from homology"/>
<dbReference type="CDD" id="cd12828">
    <property type="entry name" value="TmCorA-like_1"/>
    <property type="match status" value="1"/>
</dbReference>
<dbReference type="InterPro" id="IPR004488">
    <property type="entry name" value="Mg/Co-transport_prot_CorA"/>
</dbReference>
<evidence type="ECO:0000256" key="6">
    <source>
        <dbReference type="ARBA" id="ARBA00022989"/>
    </source>
</evidence>
<dbReference type="SUPFAM" id="SSF143865">
    <property type="entry name" value="CorA soluble domain-like"/>
    <property type="match status" value="1"/>
</dbReference>
<dbReference type="InterPro" id="IPR045863">
    <property type="entry name" value="CorA_TM1_TM2"/>
</dbReference>
<name>A0ABS1C096_9BACT</name>
<dbReference type="PANTHER" id="PTHR46494:SF1">
    <property type="entry name" value="CORA FAMILY METAL ION TRANSPORTER (EUROFUNG)"/>
    <property type="match status" value="1"/>
</dbReference>
<dbReference type="InterPro" id="IPR045861">
    <property type="entry name" value="CorA_cytoplasmic_dom"/>
</dbReference>
<keyword evidence="6 8" id="KW-1133">Transmembrane helix</keyword>
<evidence type="ECO:0000256" key="8">
    <source>
        <dbReference type="RuleBase" id="RU362010"/>
    </source>
</evidence>